<keyword evidence="11 13" id="KW-0472">Membrane</keyword>
<dbReference type="RefSeq" id="YP_009298768.1">
    <property type="nucleotide sequence ID" value="NC_031192.1"/>
</dbReference>
<dbReference type="GO" id="GO:0031966">
    <property type="term" value="C:mitochondrial membrane"/>
    <property type="evidence" value="ECO:0007669"/>
    <property type="project" value="UniProtKB-SubCell"/>
</dbReference>
<dbReference type="FunFam" id="1.20.58.1610:FF:000004">
    <property type="entry name" value="NADH-quinone oxidoreductase subunit A"/>
    <property type="match status" value="1"/>
</dbReference>
<sequence length="116" mass="13311">MEMLGAVYLSCCCFGVSLLAFVLSYLLVEKVPEQEKSSVYECGFDPYEIARIPFSVRFFLVGILFIIFDLEVVFLFPWGVIYIIIGGLGTWVVYLFLWILVVGLVYEWKVGGLDWE</sequence>
<dbReference type="InterPro" id="IPR038430">
    <property type="entry name" value="NDAH_ubi_oxred_su3_sf"/>
</dbReference>
<keyword evidence="8 13" id="KW-1133">Transmembrane helix</keyword>
<keyword evidence="5 13" id="KW-0813">Transport</keyword>
<organism evidence="14">
    <name type="scientific">Cacospongia mycofijiensis</name>
    <dbReference type="NCBI Taxonomy" id="1162744"/>
    <lineage>
        <taxon>Eukaryota</taxon>
        <taxon>Metazoa</taxon>
        <taxon>Porifera</taxon>
        <taxon>Demospongiae</taxon>
        <taxon>Keratosa</taxon>
        <taxon>Dictyoceratida</taxon>
        <taxon>Thorectidae</taxon>
        <taxon>Thorectinae</taxon>
        <taxon>Cacospongia</taxon>
    </lineage>
</organism>
<dbReference type="EC" id="7.1.1.2" evidence="3 13"/>
<name>A0A1C9ZW99_9METZ</name>
<evidence type="ECO:0000256" key="9">
    <source>
        <dbReference type="ARBA" id="ARBA00023027"/>
    </source>
</evidence>
<feature type="transmembrane region" description="Helical" evidence="13">
    <location>
        <begin position="49"/>
        <end position="68"/>
    </location>
</feature>
<evidence type="ECO:0000256" key="2">
    <source>
        <dbReference type="ARBA" id="ARBA00008472"/>
    </source>
</evidence>
<comment type="catalytic activity">
    <reaction evidence="12 13">
        <text>a ubiquinone + NADH + 5 H(+)(in) = a ubiquinol + NAD(+) + 4 H(+)(out)</text>
        <dbReference type="Rhea" id="RHEA:29091"/>
        <dbReference type="Rhea" id="RHEA-COMP:9565"/>
        <dbReference type="Rhea" id="RHEA-COMP:9566"/>
        <dbReference type="ChEBI" id="CHEBI:15378"/>
        <dbReference type="ChEBI" id="CHEBI:16389"/>
        <dbReference type="ChEBI" id="CHEBI:17976"/>
        <dbReference type="ChEBI" id="CHEBI:57540"/>
        <dbReference type="ChEBI" id="CHEBI:57945"/>
        <dbReference type="EC" id="7.1.1.2"/>
    </reaction>
</comment>
<geneLocation type="mitochondrion" evidence="14"/>
<reference evidence="14" key="1">
    <citation type="submission" date="2016-03" db="EMBL/GenBank/DDBJ databases">
        <title>Complete mitochondrial genome of Cacospongia mycofijiensis (Dictyoceratida: Demospongiae).</title>
        <authorList>
            <person name="Aoyama H."/>
            <person name="Saitoh S."/>
            <person name="Paku S."/>
            <person name="Shinzato N."/>
        </authorList>
    </citation>
    <scope>NUCLEOTIDE SEQUENCE</scope>
    <source>
        <strain evidence="14">IE_140609_001</strain>
    </source>
</reference>
<feature type="transmembrane region" description="Helical" evidence="13">
    <location>
        <begin position="6"/>
        <end position="28"/>
    </location>
</feature>
<keyword evidence="13" id="KW-0249">Electron transport</keyword>
<evidence type="ECO:0000256" key="6">
    <source>
        <dbReference type="ARBA" id="ARBA00022692"/>
    </source>
</evidence>
<evidence type="ECO:0000256" key="1">
    <source>
        <dbReference type="ARBA" id="ARBA00004141"/>
    </source>
</evidence>
<dbReference type="GO" id="GO:0030964">
    <property type="term" value="C:NADH dehydrogenase complex"/>
    <property type="evidence" value="ECO:0007669"/>
    <property type="project" value="TreeGrafter"/>
</dbReference>
<keyword evidence="7 13" id="KW-1278">Translocase</keyword>
<dbReference type="PANTHER" id="PTHR11058">
    <property type="entry name" value="NADH-UBIQUINONE OXIDOREDUCTASE CHAIN 3"/>
    <property type="match status" value="1"/>
</dbReference>
<evidence type="ECO:0000313" key="14">
    <source>
        <dbReference type="EMBL" id="BAV58180.1"/>
    </source>
</evidence>
<evidence type="ECO:0000256" key="4">
    <source>
        <dbReference type="ARBA" id="ARBA00021007"/>
    </source>
</evidence>
<comment type="function">
    <text evidence="13">Core subunit of the mitochondrial membrane respiratory chain NADH dehydrogenase (Complex I) which catalyzes electron transfer from NADH through the respiratory chain, using ubiquinone as an electron acceptor. Essential for the catalytic activity of complex I.</text>
</comment>
<accession>A0A1C9ZW99</accession>
<dbReference type="GO" id="GO:0008137">
    <property type="term" value="F:NADH dehydrogenase (ubiquinone) activity"/>
    <property type="evidence" value="ECO:0007669"/>
    <property type="project" value="UniProtKB-UniRule"/>
</dbReference>
<dbReference type="InterPro" id="IPR000440">
    <property type="entry name" value="NADH_UbQ/plastoQ_OxRdtase_su3"/>
</dbReference>
<protein>
    <recommendedName>
        <fullName evidence="4 13">NADH-ubiquinone oxidoreductase chain 3</fullName>
        <ecNumber evidence="3 13">7.1.1.2</ecNumber>
    </recommendedName>
</protein>
<evidence type="ECO:0000256" key="5">
    <source>
        <dbReference type="ARBA" id="ARBA00022448"/>
    </source>
</evidence>
<evidence type="ECO:0000256" key="10">
    <source>
        <dbReference type="ARBA" id="ARBA00023075"/>
    </source>
</evidence>
<proteinExistence type="inferred from homology"/>
<keyword evidence="10 13" id="KW-0830">Ubiquinone</keyword>
<keyword evidence="6 13" id="KW-0812">Transmembrane</keyword>
<evidence type="ECO:0000256" key="13">
    <source>
        <dbReference type="RuleBase" id="RU003640"/>
    </source>
</evidence>
<evidence type="ECO:0000256" key="3">
    <source>
        <dbReference type="ARBA" id="ARBA00012944"/>
    </source>
</evidence>
<evidence type="ECO:0000256" key="12">
    <source>
        <dbReference type="ARBA" id="ARBA00049551"/>
    </source>
</evidence>
<dbReference type="PANTHER" id="PTHR11058:SF9">
    <property type="entry name" value="NADH-UBIQUINONE OXIDOREDUCTASE CHAIN 3"/>
    <property type="match status" value="1"/>
</dbReference>
<dbReference type="EMBL" id="LC133169">
    <property type="protein sequence ID" value="BAV58180.1"/>
    <property type="molecule type" value="Genomic_DNA"/>
</dbReference>
<keyword evidence="13 14" id="KW-0496">Mitochondrion</keyword>
<keyword evidence="13" id="KW-0679">Respiratory chain</keyword>
<dbReference type="AlphaFoldDB" id="A0A1C9ZW99"/>
<dbReference type="Pfam" id="PF00507">
    <property type="entry name" value="Oxidored_q4"/>
    <property type="match status" value="1"/>
</dbReference>
<keyword evidence="9 13" id="KW-0520">NAD</keyword>
<comment type="subcellular location">
    <subcellularLocation>
        <location evidence="1">Membrane</location>
        <topology evidence="1">Multi-pass membrane protein</topology>
    </subcellularLocation>
    <subcellularLocation>
        <location evidence="13">Mitochondrion membrane</location>
        <topology evidence="13">Multi-pass membrane protein</topology>
    </subcellularLocation>
</comment>
<comment type="similarity">
    <text evidence="2 13">Belongs to the complex I subunit 3 family.</text>
</comment>
<gene>
    <name evidence="14" type="primary">ND3</name>
</gene>
<dbReference type="Gene3D" id="1.20.58.1610">
    <property type="entry name" value="NADH:ubiquinone/plastoquinone oxidoreductase, chain 3"/>
    <property type="match status" value="1"/>
</dbReference>
<dbReference type="GeneID" id="29061260"/>
<feature type="transmembrane region" description="Helical" evidence="13">
    <location>
        <begin position="80"/>
        <end position="106"/>
    </location>
</feature>
<evidence type="ECO:0000256" key="11">
    <source>
        <dbReference type="ARBA" id="ARBA00023136"/>
    </source>
</evidence>
<evidence type="ECO:0000256" key="8">
    <source>
        <dbReference type="ARBA" id="ARBA00022989"/>
    </source>
</evidence>
<evidence type="ECO:0000256" key="7">
    <source>
        <dbReference type="ARBA" id="ARBA00022967"/>
    </source>
</evidence>